<dbReference type="SUPFAM" id="SSF52283">
    <property type="entry name" value="Formate/glycerate dehydrogenase catalytic domain-like"/>
    <property type="match status" value="1"/>
</dbReference>
<evidence type="ECO:0000259" key="6">
    <source>
        <dbReference type="Pfam" id="PF02826"/>
    </source>
</evidence>
<dbReference type="Proteomes" id="UP001165679">
    <property type="component" value="Unassembled WGS sequence"/>
</dbReference>
<feature type="domain" description="D-isomer specific 2-hydroxyacid dehydrogenase catalytic" evidence="5">
    <location>
        <begin position="12"/>
        <end position="312"/>
    </location>
</feature>
<organism evidence="7 8">
    <name type="scientific">Limobrevibacterium gyesilva</name>
    <dbReference type="NCBI Taxonomy" id="2991712"/>
    <lineage>
        <taxon>Bacteria</taxon>
        <taxon>Pseudomonadati</taxon>
        <taxon>Pseudomonadota</taxon>
        <taxon>Alphaproteobacteria</taxon>
        <taxon>Acetobacterales</taxon>
        <taxon>Acetobacteraceae</taxon>
        <taxon>Limobrevibacterium</taxon>
    </lineage>
</organism>
<dbReference type="GO" id="GO:0051287">
    <property type="term" value="F:NAD binding"/>
    <property type="evidence" value="ECO:0007669"/>
    <property type="project" value="InterPro"/>
</dbReference>
<dbReference type="GO" id="GO:0047545">
    <property type="term" value="F:(S)-2-hydroxyglutarate dehydrogenase activity"/>
    <property type="evidence" value="ECO:0007669"/>
    <property type="project" value="UniProtKB-ARBA"/>
</dbReference>
<dbReference type="PANTHER" id="PTHR43761:SF1">
    <property type="entry name" value="D-ISOMER SPECIFIC 2-HYDROXYACID DEHYDROGENASE CATALYTIC DOMAIN-CONTAINING PROTEIN-RELATED"/>
    <property type="match status" value="1"/>
</dbReference>
<evidence type="ECO:0000313" key="7">
    <source>
        <dbReference type="EMBL" id="MCW3474640.1"/>
    </source>
</evidence>
<evidence type="ECO:0000256" key="1">
    <source>
        <dbReference type="ARBA" id="ARBA00005854"/>
    </source>
</evidence>
<dbReference type="SUPFAM" id="SSF51735">
    <property type="entry name" value="NAD(P)-binding Rossmann-fold domains"/>
    <property type="match status" value="1"/>
</dbReference>
<dbReference type="PANTHER" id="PTHR43761">
    <property type="entry name" value="D-ISOMER SPECIFIC 2-HYDROXYACID DEHYDROGENASE FAMILY PROTEIN (AFU_ORTHOLOGUE AFUA_1G13630)"/>
    <property type="match status" value="1"/>
</dbReference>
<protein>
    <recommendedName>
        <fullName evidence="9">D-3-phosphoglycerate dehydrogenase</fullName>
    </recommendedName>
</protein>
<reference evidence="7" key="1">
    <citation type="submission" date="2022-09" db="EMBL/GenBank/DDBJ databases">
        <title>Rhodovastum sp. nov. RN2-1 isolated from soil in Seongnam, South Korea.</title>
        <authorList>
            <person name="Le N.T."/>
        </authorList>
    </citation>
    <scope>NUCLEOTIDE SEQUENCE</scope>
    <source>
        <strain evidence="7">RN2-1</strain>
    </source>
</reference>
<evidence type="ECO:0000259" key="5">
    <source>
        <dbReference type="Pfam" id="PF00389"/>
    </source>
</evidence>
<evidence type="ECO:0000313" key="8">
    <source>
        <dbReference type="Proteomes" id="UP001165679"/>
    </source>
</evidence>
<reference evidence="7" key="2">
    <citation type="submission" date="2022-10" db="EMBL/GenBank/DDBJ databases">
        <authorList>
            <person name="Trinh H.N."/>
        </authorList>
    </citation>
    <scope>NUCLEOTIDE SEQUENCE</scope>
    <source>
        <strain evidence="7">RN2-1</strain>
    </source>
</reference>
<comment type="caution">
    <text evidence="7">The sequence shown here is derived from an EMBL/GenBank/DDBJ whole genome shotgun (WGS) entry which is preliminary data.</text>
</comment>
<dbReference type="InterPro" id="IPR050418">
    <property type="entry name" value="D-iso_2-hydroxyacid_DH_PdxB"/>
</dbReference>
<dbReference type="Pfam" id="PF00389">
    <property type="entry name" value="2-Hacid_dh"/>
    <property type="match status" value="1"/>
</dbReference>
<dbReference type="InterPro" id="IPR006139">
    <property type="entry name" value="D-isomer_2_OHA_DH_cat_dom"/>
</dbReference>
<proteinExistence type="inferred from homology"/>
<dbReference type="InterPro" id="IPR036291">
    <property type="entry name" value="NAD(P)-bd_dom_sf"/>
</dbReference>
<dbReference type="FunFam" id="3.40.50.720:FF:000041">
    <property type="entry name" value="D-3-phosphoglycerate dehydrogenase"/>
    <property type="match status" value="1"/>
</dbReference>
<keyword evidence="3" id="KW-0520">NAD</keyword>
<gene>
    <name evidence="7" type="ORF">OL599_08575</name>
</gene>
<accession>A0AA41YQI8</accession>
<dbReference type="GO" id="GO:0006564">
    <property type="term" value="P:L-serine biosynthetic process"/>
    <property type="evidence" value="ECO:0007669"/>
    <property type="project" value="UniProtKB-ARBA"/>
</dbReference>
<sequence length="320" mass="32464">MSRFNVIMTSPRLAAPAVELLERAGCAIHFMPPYPTAAEVAELTGQVQADAILTRQGPVTVAAMDASPRLKVVARHGVGVDDVDLQAAAARGILVTRAPGSNTRAVAEHTLALILALAKDLKPLSASIAAGAWRGAGTKVRDIAGLRLGLLGFGAIGQAVAALARPFGMVVTAFDPVAPAAAFGGVRRAATLAELLPAAEVLSVHCPYLPATRHVVNAAALAAMPAGGFVINTARGGIVDEAALEAALDSGHIAGAGLDVFEDEPPAPAHKLRDHPRVIVTPHVAGVTDGSLVNMGVMAAECIATALTGGTVPPERIVHG</sequence>
<keyword evidence="8" id="KW-1185">Reference proteome</keyword>
<dbReference type="GO" id="GO:0004617">
    <property type="term" value="F:phosphoglycerate dehydrogenase activity"/>
    <property type="evidence" value="ECO:0007669"/>
    <property type="project" value="UniProtKB-ARBA"/>
</dbReference>
<evidence type="ECO:0008006" key="9">
    <source>
        <dbReference type="Google" id="ProtNLM"/>
    </source>
</evidence>
<feature type="domain" description="D-isomer specific 2-hydroxyacid dehydrogenase NAD-binding" evidence="6">
    <location>
        <begin position="111"/>
        <end position="285"/>
    </location>
</feature>
<dbReference type="EMBL" id="JAPDNT010000004">
    <property type="protein sequence ID" value="MCW3474640.1"/>
    <property type="molecule type" value="Genomic_DNA"/>
</dbReference>
<dbReference type="AlphaFoldDB" id="A0AA41YQI8"/>
<evidence type="ECO:0000256" key="2">
    <source>
        <dbReference type="ARBA" id="ARBA00023002"/>
    </source>
</evidence>
<evidence type="ECO:0000256" key="3">
    <source>
        <dbReference type="ARBA" id="ARBA00023027"/>
    </source>
</evidence>
<dbReference type="InterPro" id="IPR029753">
    <property type="entry name" value="D-isomer_DH_CS"/>
</dbReference>
<dbReference type="InterPro" id="IPR006140">
    <property type="entry name" value="D-isomer_DH_NAD-bd"/>
</dbReference>
<dbReference type="Gene3D" id="3.40.50.720">
    <property type="entry name" value="NAD(P)-binding Rossmann-like Domain"/>
    <property type="match status" value="2"/>
</dbReference>
<comment type="similarity">
    <text evidence="1 4">Belongs to the D-isomer specific 2-hydroxyacid dehydrogenase family.</text>
</comment>
<keyword evidence="2 4" id="KW-0560">Oxidoreductase</keyword>
<dbReference type="RefSeq" id="WP_264713280.1">
    <property type="nucleotide sequence ID" value="NZ_JAPDNT010000004.1"/>
</dbReference>
<evidence type="ECO:0000256" key="4">
    <source>
        <dbReference type="RuleBase" id="RU003719"/>
    </source>
</evidence>
<dbReference type="PROSITE" id="PS00671">
    <property type="entry name" value="D_2_HYDROXYACID_DH_3"/>
    <property type="match status" value="1"/>
</dbReference>
<dbReference type="Pfam" id="PF02826">
    <property type="entry name" value="2-Hacid_dh_C"/>
    <property type="match status" value="1"/>
</dbReference>
<name>A0AA41YQI8_9PROT</name>